<name>A0A841GNU1_9BACT</name>
<proteinExistence type="predicted"/>
<dbReference type="RefSeq" id="WP_170035710.1">
    <property type="nucleotide sequence ID" value="NZ_JACHIA010000004.1"/>
</dbReference>
<dbReference type="InterPro" id="IPR019734">
    <property type="entry name" value="TPR_rpt"/>
</dbReference>
<dbReference type="AlphaFoldDB" id="A0A841GNU1"/>
<dbReference type="InterPro" id="IPR011990">
    <property type="entry name" value="TPR-like_helical_dom_sf"/>
</dbReference>
<dbReference type="Gene3D" id="1.25.40.10">
    <property type="entry name" value="Tetratricopeptide repeat domain"/>
    <property type="match status" value="2"/>
</dbReference>
<protein>
    <submittedName>
        <fullName evidence="1">Tetratricopeptide (TPR) repeat protein</fullName>
    </submittedName>
</protein>
<gene>
    <name evidence="1" type="ORF">HNQ61_001936</name>
</gene>
<evidence type="ECO:0000313" key="1">
    <source>
        <dbReference type="EMBL" id="MBB6070317.1"/>
    </source>
</evidence>
<dbReference type="SUPFAM" id="SSF48452">
    <property type="entry name" value="TPR-like"/>
    <property type="match status" value="1"/>
</dbReference>
<accession>A0A841GNU1</accession>
<evidence type="ECO:0000313" key="2">
    <source>
        <dbReference type="Proteomes" id="UP000582837"/>
    </source>
</evidence>
<organism evidence="1 2">
    <name type="scientific">Longimicrobium terrae</name>
    <dbReference type="NCBI Taxonomy" id="1639882"/>
    <lineage>
        <taxon>Bacteria</taxon>
        <taxon>Pseudomonadati</taxon>
        <taxon>Gemmatimonadota</taxon>
        <taxon>Longimicrobiia</taxon>
        <taxon>Longimicrobiales</taxon>
        <taxon>Longimicrobiaceae</taxon>
        <taxon>Longimicrobium</taxon>
    </lineage>
</organism>
<dbReference type="SMART" id="SM00028">
    <property type="entry name" value="TPR"/>
    <property type="match status" value="2"/>
</dbReference>
<dbReference type="Proteomes" id="UP000582837">
    <property type="component" value="Unassembled WGS sequence"/>
</dbReference>
<dbReference type="Pfam" id="PF13424">
    <property type="entry name" value="TPR_12"/>
    <property type="match status" value="1"/>
</dbReference>
<sequence length="410" mass="44359">MRLTPPPITRTEDGPEGGEIVRELPDARGVLLWGALRDVLCWAAAPPRTRTGLFAADGSTIRVREIRTHLESSDDLAVPLLTLAMLTEEGDSADTARVVHACRRLARWAEACGAPGTRLAFTQAAALVRPEDASLALETAQLVRDSGDAARAETWFRRTIKLARNRDWANYVWAYIGLAVLYRRLGNLPAAMALAGRALRTATRHALPALEGTALHHLFVISSDAPDTTKLYGYASAALKAYGQDHPRLFALAHDVAVYWTDQGRYAWALPVLEAVVPDASDPSLRALAYASLARAAAGAGAAEVYDRAARHAWGFLDLLPTGAGRGEVLMTLGRAAALAGEIDRAEEALNAALRISAQRGEAQVRMIAERELQTLHDQHREIPVRRVETVSAVQQAERLVVDLTTSLVG</sequence>
<keyword evidence="2" id="KW-1185">Reference proteome</keyword>
<dbReference type="EMBL" id="JACHIA010000004">
    <property type="protein sequence ID" value="MBB6070317.1"/>
    <property type="molecule type" value="Genomic_DNA"/>
</dbReference>
<reference evidence="1 2" key="1">
    <citation type="submission" date="2020-08" db="EMBL/GenBank/DDBJ databases">
        <title>Genomic Encyclopedia of Type Strains, Phase IV (KMG-IV): sequencing the most valuable type-strain genomes for metagenomic binning, comparative biology and taxonomic classification.</title>
        <authorList>
            <person name="Goeker M."/>
        </authorList>
    </citation>
    <scope>NUCLEOTIDE SEQUENCE [LARGE SCALE GENOMIC DNA]</scope>
    <source>
        <strain evidence="1 2">DSM 29007</strain>
    </source>
</reference>
<comment type="caution">
    <text evidence="1">The sequence shown here is derived from an EMBL/GenBank/DDBJ whole genome shotgun (WGS) entry which is preliminary data.</text>
</comment>